<organism evidence="2 3">
    <name type="scientific">Kosmotoga arenicorallina S304</name>
    <dbReference type="NCBI Taxonomy" id="1453497"/>
    <lineage>
        <taxon>Bacteria</taxon>
        <taxon>Thermotogati</taxon>
        <taxon>Thermotogota</taxon>
        <taxon>Thermotogae</taxon>
        <taxon>Kosmotogales</taxon>
        <taxon>Kosmotogaceae</taxon>
        <taxon>Kosmotoga</taxon>
    </lineage>
</organism>
<reference evidence="2 3" key="1">
    <citation type="submission" date="2014-02" db="EMBL/GenBank/DDBJ databases">
        <title>Kosmotoga genome sequencing.</title>
        <authorList>
            <person name="Pollo S.M."/>
            <person name="Charchuk R."/>
            <person name="Nesbo C.L."/>
        </authorList>
    </citation>
    <scope>NUCLEOTIDE SEQUENCE [LARGE SCALE GENOMIC DNA]</scope>
    <source>
        <strain evidence="2 3">S304</strain>
    </source>
</reference>
<feature type="transmembrane region" description="Helical" evidence="1">
    <location>
        <begin position="12"/>
        <end position="30"/>
    </location>
</feature>
<protein>
    <submittedName>
        <fullName evidence="2">Uncharacterized protein</fullName>
    </submittedName>
</protein>
<dbReference type="STRING" id="1453497.AT15_04475"/>
<accession>A0A176JXM6</accession>
<evidence type="ECO:0000256" key="1">
    <source>
        <dbReference type="SAM" id="Phobius"/>
    </source>
</evidence>
<evidence type="ECO:0000313" key="2">
    <source>
        <dbReference type="EMBL" id="OAA28461.1"/>
    </source>
</evidence>
<feature type="transmembrane region" description="Helical" evidence="1">
    <location>
        <begin position="42"/>
        <end position="62"/>
    </location>
</feature>
<feature type="transmembrane region" description="Helical" evidence="1">
    <location>
        <begin position="68"/>
        <end position="90"/>
    </location>
</feature>
<proteinExistence type="predicted"/>
<dbReference type="PATRIC" id="fig|1453497.3.peg.890"/>
<evidence type="ECO:0000313" key="3">
    <source>
        <dbReference type="Proteomes" id="UP000077339"/>
    </source>
</evidence>
<name>A0A176JXM6_9BACT</name>
<gene>
    <name evidence="2" type="ORF">AT15_04475</name>
</gene>
<comment type="caution">
    <text evidence="2">The sequence shown here is derived from an EMBL/GenBank/DDBJ whole genome shotgun (WGS) entry which is preliminary data.</text>
</comment>
<keyword evidence="1" id="KW-0472">Membrane</keyword>
<keyword evidence="1" id="KW-0812">Transmembrane</keyword>
<sequence length="96" mass="11036">MIFLFPFIKDGILGILYGSAFSITSWWLMVKDVKSFVKKGALFKYGFLLRYFLYAVGMGTAIFYGNRFFVGTVLGILNLKFSLFIFGRWLSENTTN</sequence>
<dbReference type="EMBL" id="JFHK01000022">
    <property type="protein sequence ID" value="OAA28461.1"/>
    <property type="molecule type" value="Genomic_DNA"/>
</dbReference>
<dbReference type="Proteomes" id="UP000077339">
    <property type="component" value="Unassembled WGS sequence"/>
</dbReference>
<keyword evidence="3" id="KW-1185">Reference proteome</keyword>
<keyword evidence="1" id="KW-1133">Transmembrane helix</keyword>
<dbReference type="AlphaFoldDB" id="A0A176JXM6"/>